<name>A0A8X6J9M0_NEPPI</name>
<dbReference type="Proteomes" id="UP000887013">
    <property type="component" value="Unassembled WGS sequence"/>
</dbReference>
<dbReference type="EMBL" id="BMAW01045360">
    <property type="protein sequence ID" value="GFS49392.1"/>
    <property type="molecule type" value="Genomic_DNA"/>
</dbReference>
<dbReference type="AlphaFoldDB" id="A0A8X6J9M0"/>
<comment type="caution">
    <text evidence="1">The sequence shown here is derived from an EMBL/GenBank/DDBJ whole genome shotgun (WGS) entry which is preliminary data.</text>
</comment>
<reference evidence="1" key="1">
    <citation type="submission" date="2020-08" db="EMBL/GenBank/DDBJ databases">
        <title>Multicomponent nature underlies the extraordinary mechanical properties of spider dragline silk.</title>
        <authorList>
            <person name="Kono N."/>
            <person name="Nakamura H."/>
            <person name="Mori M."/>
            <person name="Yoshida Y."/>
            <person name="Ohtoshi R."/>
            <person name="Malay A.D."/>
            <person name="Moran D.A.P."/>
            <person name="Tomita M."/>
            <person name="Numata K."/>
            <person name="Arakawa K."/>
        </authorList>
    </citation>
    <scope>NUCLEOTIDE SEQUENCE</scope>
</reference>
<evidence type="ECO:0000313" key="1">
    <source>
        <dbReference type="EMBL" id="GFS49392.1"/>
    </source>
</evidence>
<keyword evidence="2" id="KW-1185">Reference proteome</keyword>
<gene>
    <name evidence="1" type="ORF">NPIL_411181</name>
</gene>
<protein>
    <submittedName>
        <fullName evidence="1">Uncharacterized protein</fullName>
    </submittedName>
</protein>
<organism evidence="1 2">
    <name type="scientific">Nephila pilipes</name>
    <name type="common">Giant wood spider</name>
    <name type="synonym">Nephila maculata</name>
    <dbReference type="NCBI Taxonomy" id="299642"/>
    <lineage>
        <taxon>Eukaryota</taxon>
        <taxon>Metazoa</taxon>
        <taxon>Ecdysozoa</taxon>
        <taxon>Arthropoda</taxon>
        <taxon>Chelicerata</taxon>
        <taxon>Arachnida</taxon>
        <taxon>Araneae</taxon>
        <taxon>Araneomorphae</taxon>
        <taxon>Entelegynae</taxon>
        <taxon>Araneoidea</taxon>
        <taxon>Nephilidae</taxon>
        <taxon>Nephila</taxon>
    </lineage>
</organism>
<sequence>MSPDRGSQEEKGAARVALECQNIMQLQRMPGCNPAHAEERKGGWVFYFGLFESQSVFRRWHQVGSAPEFSTTPTEKDLTSNFSPLSFSLFISYFSFVLPTLTKRSSCLQYSRRALHWD</sequence>
<proteinExistence type="predicted"/>
<accession>A0A8X6J9M0</accession>
<evidence type="ECO:0000313" key="2">
    <source>
        <dbReference type="Proteomes" id="UP000887013"/>
    </source>
</evidence>